<name>A0ABD5Y551_9EURY</name>
<dbReference type="EMBL" id="JBHTAS010000001">
    <property type="protein sequence ID" value="MFC7142469.1"/>
    <property type="molecule type" value="Genomic_DNA"/>
</dbReference>
<feature type="transmembrane region" description="Helical" evidence="1">
    <location>
        <begin position="29"/>
        <end position="46"/>
    </location>
</feature>
<keyword evidence="3" id="KW-1185">Reference proteome</keyword>
<keyword evidence="1" id="KW-0812">Transmembrane</keyword>
<protein>
    <submittedName>
        <fullName evidence="2">Uncharacterized protein</fullName>
    </submittedName>
</protein>
<gene>
    <name evidence="2" type="ORF">ACFQMA_21850</name>
</gene>
<dbReference type="RefSeq" id="WP_274323535.1">
    <property type="nucleotide sequence ID" value="NZ_CP118158.1"/>
</dbReference>
<keyword evidence="1" id="KW-0472">Membrane</keyword>
<accession>A0ABD5Y551</accession>
<evidence type="ECO:0000313" key="3">
    <source>
        <dbReference type="Proteomes" id="UP001596432"/>
    </source>
</evidence>
<dbReference type="GeneID" id="78822810"/>
<evidence type="ECO:0000256" key="1">
    <source>
        <dbReference type="SAM" id="Phobius"/>
    </source>
</evidence>
<dbReference type="AlphaFoldDB" id="A0ABD5Y551"/>
<reference evidence="2 3" key="1">
    <citation type="journal article" date="2019" name="Int. J. Syst. Evol. Microbiol.">
        <title>The Global Catalogue of Microorganisms (GCM) 10K type strain sequencing project: providing services to taxonomists for standard genome sequencing and annotation.</title>
        <authorList>
            <consortium name="The Broad Institute Genomics Platform"/>
            <consortium name="The Broad Institute Genome Sequencing Center for Infectious Disease"/>
            <person name="Wu L."/>
            <person name="Ma J."/>
        </authorList>
    </citation>
    <scope>NUCLEOTIDE SEQUENCE [LARGE SCALE GENOMIC DNA]</scope>
    <source>
        <strain evidence="2 3">XZYJT29</strain>
    </source>
</reference>
<keyword evidence="1" id="KW-1133">Transmembrane helix</keyword>
<dbReference type="Proteomes" id="UP001596432">
    <property type="component" value="Unassembled WGS sequence"/>
</dbReference>
<evidence type="ECO:0000313" key="2">
    <source>
        <dbReference type="EMBL" id="MFC7142469.1"/>
    </source>
</evidence>
<sequence length="69" mass="7297">MRPIHIVPLVVAALAPLHAGPPRLFADSVLGVIVGVVAVVLYLAALRWTGGDRRDTGTEGARNRDRGTN</sequence>
<comment type="caution">
    <text evidence="2">The sequence shown here is derived from an EMBL/GenBank/DDBJ whole genome shotgun (WGS) entry which is preliminary data.</text>
</comment>
<proteinExistence type="predicted"/>
<organism evidence="2 3">
    <name type="scientific">Halosimplex aquaticum</name>
    <dbReference type="NCBI Taxonomy" id="3026162"/>
    <lineage>
        <taxon>Archaea</taxon>
        <taxon>Methanobacteriati</taxon>
        <taxon>Methanobacteriota</taxon>
        <taxon>Stenosarchaea group</taxon>
        <taxon>Halobacteria</taxon>
        <taxon>Halobacteriales</taxon>
        <taxon>Haloarculaceae</taxon>
        <taxon>Halosimplex</taxon>
    </lineage>
</organism>